<dbReference type="EC" id="2.3.2.27" evidence="3"/>
<keyword evidence="11 13" id="KW-0472">Membrane</keyword>
<dbReference type="Pfam" id="PF12483">
    <property type="entry name" value="GIDE"/>
    <property type="match status" value="1"/>
</dbReference>
<evidence type="ECO:0000256" key="6">
    <source>
        <dbReference type="ARBA" id="ARBA00022723"/>
    </source>
</evidence>
<evidence type="ECO:0000256" key="12">
    <source>
        <dbReference type="PROSITE-ProRule" id="PRU00175"/>
    </source>
</evidence>
<keyword evidence="10 13" id="KW-1133">Transmembrane helix</keyword>
<evidence type="ECO:0000256" key="7">
    <source>
        <dbReference type="ARBA" id="ARBA00022771"/>
    </source>
</evidence>
<dbReference type="GO" id="GO:0061630">
    <property type="term" value="F:ubiquitin protein ligase activity"/>
    <property type="evidence" value="ECO:0007669"/>
    <property type="project" value="UniProtKB-EC"/>
</dbReference>
<keyword evidence="9" id="KW-0862">Zinc</keyword>
<keyword evidence="16" id="KW-1185">Reference proteome</keyword>
<dbReference type="SMART" id="SM00184">
    <property type="entry name" value="RING"/>
    <property type="match status" value="1"/>
</dbReference>
<organism evidence="15 16">
    <name type="scientific">Papaver atlanticum</name>
    <dbReference type="NCBI Taxonomy" id="357466"/>
    <lineage>
        <taxon>Eukaryota</taxon>
        <taxon>Viridiplantae</taxon>
        <taxon>Streptophyta</taxon>
        <taxon>Embryophyta</taxon>
        <taxon>Tracheophyta</taxon>
        <taxon>Spermatophyta</taxon>
        <taxon>Magnoliopsida</taxon>
        <taxon>Ranunculales</taxon>
        <taxon>Papaveraceae</taxon>
        <taxon>Papaveroideae</taxon>
        <taxon>Papaver</taxon>
    </lineage>
</organism>
<dbReference type="Pfam" id="PF13920">
    <property type="entry name" value="zf-C3HC4_3"/>
    <property type="match status" value="1"/>
</dbReference>
<evidence type="ECO:0000256" key="10">
    <source>
        <dbReference type="ARBA" id="ARBA00022989"/>
    </source>
</evidence>
<proteinExistence type="predicted"/>
<evidence type="ECO:0000256" key="8">
    <source>
        <dbReference type="ARBA" id="ARBA00022786"/>
    </source>
</evidence>
<feature type="domain" description="RING-type" evidence="14">
    <location>
        <begin position="345"/>
        <end position="385"/>
    </location>
</feature>
<dbReference type="Proteomes" id="UP001202328">
    <property type="component" value="Unassembled WGS sequence"/>
</dbReference>
<keyword evidence="4" id="KW-0808">Transferase</keyword>
<reference evidence="15" key="1">
    <citation type="submission" date="2022-04" db="EMBL/GenBank/DDBJ databases">
        <title>A functionally conserved STORR gene fusion in Papaver species that diverged 16.8 million years ago.</title>
        <authorList>
            <person name="Catania T."/>
        </authorList>
    </citation>
    <scope>NUCLEOTIDE SEQUENCE</scope>
    <source>
        <strain evidence="15">S-188037</strain>
    </source>
</reference>
<name>A0AAD4SPE7_9MAGN</name>
<keyword evidence="6" id="KW-0479">Metal-binding</keyword>
<keyword evidence="7 12" id="KW-0863">Zinc-finger</keyword>
<sequence>MTTNDQTIAFLAQVVSFGDGAVIGTAIAFAAVKAWQSYFFNSSALNKIRQAPNVRVSDLRQLLVKEGEEAGGGGDDGGGGGDWDGKLVVVRGIVEAKRSVDGWGSSSPNVLVSKEAGERAVILQNIQTCVYNEWKGLLGWTSDIRSVFLRSWKDQKSTSVRMIPFVLVGTGRSSNSENLFVNMDDSKHPLPLSTVYHKLTPVQTNSYTFLQAVFGHAYPVALLDEEKVLSIGKQISAVGICSSKDGVPQIKSSQDLPCFLTEKTKDQLVVDMAFSTKCLFWGGLILGSLSVGILGYATIRNWKRWKEWRQRRENERASQAEAASAVDTEPQADEVAGEVPDGELCAVCLIRRRSAAFVPCGHMVCCYSCSLTVRRESSPKCPVCRQPVTSSVRIYSS</sequence>
<feature type="transmembrane region" description="Helical" evidence="13">
    <location>
        <begin position="279"/>
        <end position="299"/>
    </location>
</feature>
<evidence type="ECO:0000256" key="2">
    <source>
        <dbReference type="ARBA" id="ARBA00004141"/>
    </source>
</evidence>
<evidence type="ECO:0000256" key="1">
    <source>
        <dbReference type="ARBA" id="ARBA00000900"/>
    </source>
</evidence>
<dbReference type="GO" id="GO:0008270">
    <property type="term" value="F:zinc ion binding"/>
    <property type="evidence" value="ECO:0007669"/>
    <property type="project" value="UniProtKB-KW"/>
</dbReference>
<dbReference type="PANTHER" id="PTHR47355">
    <property type="entry name" value="E3 UBIQUITIN-PROTEIN LIGASE SPL2"/>
    <property type="match status" value="1"/>
</dbReference>
<dbReference type="InterPro" id="IPR001841">
    <property type="entry name" value="Znf_RING"/>
</dbReference>
<evidence type="ECO:0000313" key="16">
    <source>
        <dbReference type="Proteomes" id="UP001202328"/>
    </source>
</evidence>
<dbReference type="EMBL" id="JAJJMB010009474">
    <property type="protein sequence ID" value="KAI3913488.1"/>
    <property type="molecule type" value="Genomic_DNA"/>
</dbReference>
<keyword evidence="8" id="KW-0833">Ubl conjugation pathway</keyword>
<comment type="caution">
    <text evidence="15">The sequence shown here is derived from an EMBL/GenBank/DDBJ whole genome shotgun (WGS) entry which is preliminary data.</text>
</comment>
<accession>A0AAD4SPE7</accession>
<dbReference type="AlphaFoldDB" id="A0AAD4SPE7"/>
<dbReference type="InterPro" id="IPR013083">
    <property type="entry name" value="Znf_RING/FYVE/PHD"/>
</dbReference>
<evidence type="ECO:0000256" key="5">
    <source>
        <dbReference type="ARBA" id="ARBA00022692"/>
    </source>
</evidence>
<dbReference type="PROSITE" id="PS50089">
    <property type="entry name" value="ZF_RING_2"/>
    <property type="match status" value="1"/>
</dbReference>
<comment type="subcellular location">
    <subcellularLocation>
        <location evidence="2">Membrane</location>
        <topology evidence="2">Multi-pass membrane protein</topology>
    </subcellularLocation>
</comment>
<dbReference type="CDD" id="cd23145">
    <property type="entry name" value="RING-HC_SPL2-like"/>
    <property type="match status" value="1"/>
</dbReference>
<comment type="catalytic activity">
    <reaction evidence="1">
        <text>S-ubiquitinyl-[E2 ubiquitin-conjugating enzyme]-L-cysteine + [acceptor protein]-L-lysine = [E2 ubiquitin-conjugating enzyme]-L-cysteine + N(6)-ubiquitinyl-[acceptor protein]-L-lysine.</text>
        <dbReference type="EC" id="2.3.2.27"/>
    </reaction>
</comment>
<evidence type="ECO:0000256" key="13">
    <source>
        <dbReference type="SAM" id="Phobius"/>
    </source>
</evidence>
<evidence type="ECO:0000256" key="4">
    <source>
        <dbReference type="ARBA" id="ARBA00022679"/>
    </source>
</evidence>
<protein>
    <recommendedName>
        <fullName evidence="3">RING-type E3 ubiquitin transferase</fullName>
        <ecNumber evidence="3">2.3.2.27</ecNumber>
    </recommendedName>
</protein>
<evidence type="ECO:0000259" key="14">
    <source>
        <dbReference type="PROSITE" id="PS50089"/>
    </source>
</evidence>
<keyword evidence="5 13" id="KW-0812">Transmembrane</keyword>
<dbReference type="Gene3D" id="3.30.40.10">
    <property type="entry name" value="Zinc/RING finger domain, C3HC4 (zinc finger)"/>
    <property type="match status" value="1"/>
</dbReference>
<dbReference type="PANTHER" id="PTHR47355:SF1">
    <property type="entry name" value="E3 UBIQUITIN-PROTEIN LIGASE SPL2"/>
    <property type="match status" value="1"/>
</dbReference>
<dbReference type="GO" id="GO:0016020">
    <property type="term" value="C:membrane"/>
    <property type="evidence" value="ECO:0007669"/>
    <property type="project" value="UniProtKB-SubCell"/>
</dbReference>
<dbReference type="SUPFAM" id="SSF57850">
    <property type="entry name" value="RING/U-box"/>
    <property type="match status" value="1"/>
</dbReference>
<gene>
    <name evidence="15" type="ORF">MKW98_003967</name>
</gene>
<evidence type="ECO:0000256" key="3">
    <source>
        <dbReference type="ARBA" id="ARBA00012483"/>
    </source>
</evidence>
<dbReference type="InterPro" id="IPR044247">
    <property type="entry name" value="SPL2-like"/>
</dbReference>
<dbReference type="GO" id="GO:0016567">
    <property type="term" value="P:protein ubiquitination"/>
    <property type="evidence" value="ECO:0007669"/>
    <property type="project" value="InterPro"/>
</dbReference>
<evidence type="ECO:0000256" key="11">
    <source>
        <dbReference type="ARBA" id="ARBA00023136"/>
    </source>
</evidence>
<evidence type="ECO:0000256" key="9">
    <source>
        <dbReference type="ARBA" id="ARBA00022833"/>
    </source>
</evidence>
<evidence type="ECO:0000313" key="15">
    <source>
        <dbReference type="EMBL" id="KAI3913488.1"/>
    </source>
</evidence>
<dbReference type="InterPro" id="IPR022170">
    <property type="entry name" value="MUL1-like"/>
</dbReference>